<sequence length="631" mass="72654">MNPVKIDPVWLMHVQKPGRYIGGEWNSIVKNHDSVDVKVALAFPDVYEVAMSHLGLKIIYSVINSKSYALAERVYAPWIDMEKMMRERGIPLFSLENKCPIHDFDVLGFTMPYEMSYTNVLNMIDLAKIPVLSKDRSDNDPIVISGGPCVYNAEPMCDFIDVFFIGEAEESICEMLELIRNWKKDGKPGGRKEIIRRMAAIEGCYVPSLYEVSYYENGIFRSISPIISNVQFPIQKRVICDMDRVHIDDKPILPHIEIVHDRAVLEMFRGCSRGCRFCQAGMIYRPVREKTEKRLQELADTLIRRTGYNEISLMSLSSADYSRLPELVDHLLETFKNRRVSVSLPSLRVDSFSIDIAKKVQQVRKSGLTLAPEAGTQRLRNVINKGVTEKDIMGACANAFKNGWSKVKLYFMMGLPTETDEDLAGIASLALRIKDLYHEIRGKYDCRVTVSVSSFVPKPFTPFQWTPQCSVAEIERKQQYLKDLFRDKHIKYAYHDAKTGYLEAVLARGDRQLGKVILKAWKKGCTYDSWTEFFNYDKWIECFHECNIDPDLYANRHRNEFEQEPWDHIDCGVTKDYLRKEWKMAQKGLLTHDCRHLPCNGCAVCPLLDVKLIDHKEDVPGEKAVFIYKQG</sequence>
<dbReference type="InterPro" id="IPR023862">
    <property type="entry name" value="CHP03960_rSAM"/>
</dbReference>
<comment type="caution">
    <text evidence="2">The sequence shown here is derived from an EMBL/GenBank/DDBJ whole genome shotgun (WGS) entry which is preliminary data.</text>
</comment>
<dbReference type="NCBIfam" id="TIGR03960">
    <property type="entry name" value="rSAM_fuse_unch"/>
    <property type="match status" value="1"/>
</dbReference>
<dbReference type="SFLD" id="SFLDG01082">
    <property type="entry name" value="B12-binding_domain_containing"/>
    <property type="match status" value="1"/>
</dbReference>
<proteinExistence type="predicted"/>
<protein>
    <submittedName>
        <fullName evidence="2">TIGR03960 family B12-binding radical SAM protein</fullName>
    </submittedName>
</protein>
<dbReference type="GO" id="GO:0003824">
    <property type="term" value="F:catalytic activity"/>
    <property type="evidence" value="ECO:0007669"/>
    <property type="project" value="InterPro"/>
</dbReference>
<dbReference type="Proteomes" id="UP000757890">
    <property type="component" value="Unassembled WGS sequence"/>
</dbReference>
<feature type="domain" description="Radical SAM core" evidence="1">
    <location>
        <begin position="257"/>
        <end position="491"/>
    </location>
</feature>
<name>A0A930B4G7_9FIRM</name>
<reference evidence="2" key="1">
    <citation type="submission" date="2020-04" db="EMBL/GenBank/DDBJ databases">
        <title>Deep metagenomics examines the oral microbiome during advanced dental caries in children, revealing novel taxa and co-occurrences with host molecules.</title>
        <authorList>
            <person name="Baker J.L."/>
            <person name="Morton J.T."/>
            <person name="Dinis M."/>
            <person name="Alvarez R."/>
            <person name="Tran N.C."/>
            <person name="Knight R."/>
            <person name="Edlund A."/>
        </authorList>
    </citation>
    <scope>NUCLEOTIDE SEQUENCE</scope>
    <source>
        <strain evidence="2">JCVI_32_bin.14</strain>
    </source>
</reference>
<dbReference type="Gene3D" id="3.80.30.20">
    <property type="entry name" value="tm_1862 like domain"/>
    <property type="match status" value="1"/>
</dbReference>
<gene>
    <name evidence="2" type="ORF">HXL70_01440</name>
</gene>
<dbReference type="PANTHER" id="PTHR42731">
    <property type="entry name" value="SLL1084 PROTEIN"/>
    <property type="match status" value="1"/>
</dbReference>
<accession>A0A930B4G7</accession>
<dbReference type="InterPro" id="IPR058240">
    <property type="entry name" value="rSAM_sf"/>
</dbReference>
<evidence type="ECO:0000313" key="2">
    <source>
        <dbReference type="EMBL" id="MBF1128704.1"/>
    </source>
</evidence>
<dbReference type="Pfam" id="PF04055">
    <property type="entry name" value="Radical_SAM"/>
    <property type="match status" value="1"/>
</dbReference>
<dbReference type="InterPro" id="IPR045784">
    <property type="entry name" value="Radical_SAM_N2"/>
</dbReference>
<dbReference type="CDD" id="cd01335">
    <property type="entry name" value="Radical_SAM"/>
    <property type="match status" value="1"/>
</dbReference>
<organism evidence="2 3">
    <name type="scientific">Dialister invisus</name>
    <dbReference type="NCBI Taxonomy" id="218538"/>
    <lineage>
        <taxon>Bacteria</taxon>
        <taxon>Bacillati</taxon>
        <taxon>Bacillota</taxon>
        <taxon>Negativicutes</taxon>
        <taxon>Veillonellales</taxon>
        <taxon>Veillonellaceae</taxon>
        <taxon>Dialister</taxon>
    </lineage>
</organism>
<evidence type="ECO:0000259" key="1">
    <source>
        <dbReference type="PROSITE" id="PS51918"/>
    </source>
</evidence>
<dbReference type="AlphaFoldDB" id="A0A930B4G7"/>
<dbReference type="SMART" id="SM00729">
    <property type="entry name" value="Elp3"/>
    <property type="match status" value="1"/>
</dbReference>
<dbReference type="SFLD" id="SFLDS00029">
    <property type="entry name" value="Radical_SAM"/>
    <property type="match status" value="1"/>
</dbReference>
<dbReference type="Pfam" id="PF19864">
    <property type="entry name" value="Radical_SAM_N2"/>
    <property type="match status" value="1"/>
</dbReference>
<dbReference type="InterPro" id="IPR006638">
    <property type="entry name" value="Elp3/MiaA/NifB-like_rSAM"/>
</dbReference>
<dbReference type="InterPro" id="IPR007197">
    <property type="entry name" value="rSAM"/>
</dbReference>
<dbReference type="EMBL" id="JABZMK010000002">
    <property type="protein sequence ID" value="MBF1128704.1"/>
    <property type="molecule type" value="Genomic_DNA"/>
</dbReference>
<dbReference type="PANTHER" id="PTHR42731:SF1">
    <property type="entry name" value="RADICAL SAM DOMAIN PROTEIN"/>
    <property type="match status" value="1"/>
</dbReference>
<evidence type="ECO:0000313" key="3">
    <source>
        <dbReference type="Proteomes" id="UP000757890"/>
    </source>
</evidence>
<dbReference type="InterPro" id="IPR023404">
    <property type="entry name" value="rSAM_horseshoe"/>
</dbReference>
<dbReference type="GO" id="GO:0051536">
    <property type="term" value="F:iron-sulfur cluster binding"/>
    <property type="evidence" value="ECO:0007669"/>
    <property type="project" value="InterPro"/>
</dbReference>
<dbReference type="SUPFAM" id="SSF102114">
    <property type="entry name" value="Radical SAM enzymes"/>
    <property type="match status" value="1"/>
</dbReference>
<dbReference type="PROSITE" id="PS51918">
    <property type="entry name" value="RADICAL_SAM"/>
    <property type="match status" value="1"/>
</dbReference>